<dbReference type="NCBIfam" id="TIGR02937">
    <property type="entry name" value="sigma70-ECF"/>
    <property type="match status" value="1"/>
</dbReference>
<evidence type="ECO:0000256" key="3">
    <source>
        <dbReference type="ARBA" id="ARBA00023082"/>
    </source>
</evidence>
<feature type="domain" description="RNA polymerase sigma-70 region 2" evidence="5">
    <location>
        <begin position="6"/>
        <end position="73"/>
    </location>
</feature>
<dbReference type="Proteomes" id="UP000446657">
    <property type="component" value="Unassembled WGS sequence"/>
</dbReference>
<dbReference type="GO" id="GO:0006352">
    <property type="term" value="P:DNA-templated transcription initiation"/>
    <property type="evidence" value="ECO:0007669"/>
    <property type="project" value="InterPro"/>
</dbReference>
<evidence type="ECO:0000259" key="6">
    <source>
        <dbReference type="Pfam" id="PF08281"/>
    </source>
</evidence>
<evidence type="ECO:0000256" key="4">
    <source>
        <dbReference type="ARBA" id="ARBA00023163"/>
    </source>
</evidence>
<evidence type="ECO:0000313" key="7">
    <source>
        <dbReference type="EMBL" id="MTR81608.1"/>
    </source>
</evidence>
<dbReference type="InterPro" id="IPR013324">
    <property type="entry name" value="RNA_pol_sigma_r3/r4-like"/>
</dbReference>
<dbReference type="InterPro" id="IPR013249">
    <property type="entry name" value="RNA_pol_sigma70_r4_t2"/>
</dbReference>
<evidence type="ECO:0000313" key="8">
    <source>
        <dbReference type="Proteomes" id="UP000446657"/>
    </source>
</evidence>
<dbReference type="SUPFAM" id="SSF88659">
    <property type="entry name" value="Sigma3 and sigma4 domains of RNA polymerase sigma factors"/>
    <property type="match status" value="1"/>
</dbReference>
<protein>
    <submittedName>
        <fullName evidence="7">Sigma-70 family RNA polymerase sigma factor</fullName>
    </submittedName>
</protein>
<dbReference type="AlphaFoldDB" id="A0A844KLR0"/>
<evidence type="ECO:0000256" key="1">
    <source>
        <dbReference type="ARBA" id="ARBA00010641"/>
    </source>
</evidence>
<accession>A0A844KLR0</accession>
<dbReference type="EMBL" id="WNAL01000013">
    <property type="protein sequence ID" value="MTR81608.1"/>
    <property type="molecule type" value="Genomic_DNA"/>
</dbReference>
<keyword evidence="4" id="KW-0804">Transcription</keyword>
<dbReference type="Gene3D" id="1.10.1740.10">
    <property type="match status" value="1"/>
</dbReference>
<dbReference type="InterPro" id="IPR007627">
    <property type="entry name" value="RNA_pol_sigma70_r2"/>
</dbReference>
<dbReference type="Gene3D" id="1.10.10.10">
    <property type="entry name" value="Winged helix-like DNA-binding domain superfamily/Winged helix DNA-binding domain"/>
    <property type="match status" value="1"/>
</dbReference>
<gene>
    <name evidence="7" type="ORF">GMD30_07770</name>
</gene>
<comment type="similarity">
    <text evidence="1">Belongs to the sigma-70 factor family. ECF subfamily.</text>
</comment>
<dbReference type="Pfam" id="PF08281">
    <property type="entry name" value="Sigma70_r4_2"/>
    <property type="match status" value="1"/>
</dbReference>
<dbReference type="InterPro" id="IPR013325">
    <property type="entry name" value="RNA_pol_sigma_r2"/>
</dbReference>
<dbReference type="InterPro" id="IPR036388">
    <property type="entry name" value="WH-like_DNA-bd_sf"/>
</dbReference>
<sequence>MNYEKLYNSYYLQVYSYVMTIVKNQSLAEEITQNTFYKALTARHGYEGKSREFTWLCSIAKNLAVDECRKNQKYACFDASAAETSDDIANHIADQDSALQIHLVLHELKEPYKEVFQLRVFGELSFSQIGIIFGKTENWARVTYHRARLKIKERMDHYES</sequence>
<reference evidence="7 8" key="1">
    <citation type="journal article" date="2019" name="Nat. Med.">
        <title>A library of human gut bacterial isolates paired with longitudinal multiomics data enables mechanistic microbiome research.</title>
        <authorList>
            <person name="Poyet M."/>
            <person name="Groussin M."/>
            <person name="Gibbons S.M."/>
            <person name="Avila-Pacheco J."/>
            <person name="Jiang X."/>
            <person name="Kearney S.M."/>
            <person name="Perrotta A.R."/>
            <person name="Berdy B."/>
            <person name="Zhao S."/>
            <person name="Lieberman T.D."/>
            <person name="Swanson P.K."/>
            <person name="Smith M."/>
            <person name="Roesemann S."/>
            <person name="Alexander J.E."/>
            <person name="Rich S.A."/>
            <person name="Livny J."/>
            <person name="Vlamakis H."/>
            <person name="Clish C."/>
            <person name="Bullock K."/>
            <person name="Deik A."/>
            <person name="Scott J."/>
            <person name="Pierce K.A."/>
            <person name="Xavier R.J."/>
            <person name="Alm E.J."/>
        </authorList>
    </citation>
    <scope>NUCLEOTIDE SEQUENCE [LARGE SCALE GENOMIC DNA]</scope>
    <source>
        <strain evidence="7 8">BIOML-A1</strain>
    </source>
</reference>
<name>A0A844KLR0_9FIRM</name>
<comment type="caution">
    <text evidence="7">The sequence shown here is derived from an EMBL/GenBank/DDBJ whole genome shotgun (WGS) entry which is preliminary data.</text>
</comment>
<dbReference type="Pfam" id="PF04542">
    <property type="entry name" value="Sigma70_r2"/>
    <property type="match status" value="1"/>
</dbReference>
<evidence type="ECO:0000256" key="2">
    <source>
        <dbReference type="ARBA" id="ARBA00023015"/>
    </source>
</evidence>
<dbReference type="GO" id="GO:0003677">
    <property type="term" value="F:DNA binding"/>
    <property type="evidence" value="ECO:0007669"/>
    <property type="project" value="InterPro"/>
</dbReference>
<dbReference type="InterPro" id="IPR039425">
    <property type="entry name" value="RNA_pol_sigma-70-like"/>
</dbReference>
<dbReference type="SUPFAM" id="SSF88946">
    <property type="entry name" value="Sigma2 domain of RNA polymerase sigma factors"/>
    <property type="match status" value="1"/>
</dbReference>
<dbReference type="PANTHER" id="PTHR43133:SF60">
    <property type="entry name" value="RNA POLYMERASE SIGMA FACTOR SIGV"/>
    <property type="match status" value="1"/>
</dbReference>
<organism evidence="7 8">
    <name type="scientific">Roseburia faecis</name>
    <dbReference type="NCBI Taxonomy" id="301302"/>
    <lineage>
        <taxon>Bacteria</taxon>
        <taxon>Bacillati</taxon>
        <taxon>Bacillota</taxon>
        <taxon>Clostridia</taxon>
        <taxon>Lachnospirales</taxon>
        <taxon>Lachnospiraceae</taxon>
        <taxon>Roseburia</taxon>
    </lineage>
</organism>
<dbReference type="InterPro" id="IPR014284">
    <property type="entry name" value="RNA_pol_sigma-70_dom"/>
</dbReference>
<proteinExistence type="inferred from homology"/>
<evidence type="ECO:0000259" key="5">
    <source>
        <dbReference type="Pfam" id="PF04542"/>
    </source>
</evidence>
<keyword evidence="3" id="KW-0731">Sigma factor</keyword>
<feature type="domain" description="RNA polymerase sigma factor 70 region 4 type 2" evidence="6">
    <location>
        <begin position="99"/>
        <end position="151"/>
    </location>
</feature>
<keyword evidence="2" id="KW-0805">Transcription regulation</keyword>
<dbReference type="PANTHER" id="PTHR43133">
    <property type="entry name" value="RNA POLYMERASE ECF-TYPE SIGMA FACTO"/>
    <property type="match status" value="1"/>
</dbReference>
<dbReference type="GO" id="GO:0016987">
    <property type="term" value="F:sigma factor activity"/>
    <property type="evidence" value="ECO:0007669"/>
    <property type="project" value="UniProtKB-KW"/>
</dbReference>